<dbReference type="Gene3D" id="6.10.140.1710">
    <property type="match status" value="1"/>
</dbReference>
<dbReference type="InterPro" id="IPR035269">
    <property type="entry name" value="PSMD9"/>
</dbReference>
<dbReference type="GeneID" id="8297104"/>
<dbReference type="SUPFAM" id="SSF50156">
    <property type="entry name" value="PDZ domain-like"/>
    <property type="match status" value="1"/>
</dbReference>
<protein>
    <recommendedName>
        <fullName evidence="2">Probable 26S proteasome regulatory subunit p27</fullName>
    </recommendedName>
</protein>
<keyword evidence="6" id="KW-1185">Reference proteome</keyword>
<dbReference type="GO" id="GO:0070682">
    <property type="term" value="P:proteasome regulatory particle assembly"/>
    <property type="evidence" value="ECO:0007669"/>
    <property type="project" value="EnsemblFungi"/>
</dbReference>
<dbReference type="PANTHER" id="PTHR12651:SF1">
    <property type="entry name" value="26S PROTEASOME NON-ATPASE REGULATORY SUBUNIT 9"/>
    <property type="match status" value="1"/>
</dbReference>
<evidence type="ECO:0000256" key="1">
    <source>
        <dbReference type="ARBA" id="ARBA00023186"/>
    </source>
</evidence>
<organism evidence="5 6">
    <name type="scientific">Candida tropicalis (strain ATCC MYA-3404 / T1)</name>
    <name type="common">Yeast</name>
    <dbReference type="NCBI Taxonomy" id="294747"/>
    <lineage>
        <taxon>Eukaryota</taxon>
        <taxon>Fungi</taxon>
        <taxon>Dikarya</taxon>
        <taxon>Ascomycota</taxon>
        <taxon>Saccharomycotina</taxon>
        <taxon>Pichiomycetes</taxon>
        <taxon>Debaryomycetaceae</taxon>
        <taxon>Candida/Lodderomyces clade</taxon>
        <taxon>Candida</taxon>
    </lineage>
</organism>
<evidence type="ECO:0000313" key="6">
    <source>
        <dbReference type="Proteomes" id="UP000002037"/>
    </source>
</evidence>
<dbReference type="InterPro" id="IPR036034">
    <property type="entry name" value="PDZ_sf"/>
</dbReference>
<evidence type="ECO:0000256" key="2">
    <source>
        <dbReference type="ARBA" id="ARBA00068021"/>
    </source>
</evidence>
<evidence type="ECO:0000259" key="4">
    <source>
        <dbReference type="Pfam" id="PF18265"/>
    </source>
</evidence>
<name>C5MD25_CANTT</name>
<gene>
    <name evidence="5" type="ORF">CTRG_04126</name>
</gene>
<dbReference type="InterPro" id="IPR001478">
    <property type="entry name" value="PDZ"/>
</dbReference>
<dbReference type="KEGG" id="ctp:CTRG_04126"/>
<evidence type="ECO:0000259" key="3">
    <source>
        <dbReference type="Pfam" id="PF13180"/>
    </source>
</evidence>
<dbReference type="InterPro" id="IPR040815">
    <property type="entry name" value="Nas2_N"/>
</dbReference>
<dbReference type="FunFam" id="2.30.42.10:FF:000107">
    <property type="entry name" value="26S proteasome non-ATPase regulatory subunit 9"/>
    <property type="match status" value="1"/>
</dbReference>
<feature type="domain" description="PDZ" evidence="3">
    <location>
        <begin position="68"/>
        <end position="144"/>
    </location>
</feature>
<dbReference type="Gene3D" id="2.30.42.10">
    <property type="match status" value="1"/>
</dbReference>
<dbReference type="GO" id="GO:0005634">
    <property type="term" value="C:nucleus"/>
    <property type="evidence" value="ECO:0007669"/>
    <property type="project" value="EnsemblFungi"/>
</dbReference>
<dbReference type="GO" id="GO:0044183">
    <property type="term" value="F:protein folding chaperone"/>
    <property type="evidence" value="ECO:0007669"/>
    <property type="project" value="EnsemblFungi"/>
</dbReference>
<dbReference type="Pfam" id="PF13180">
    <property type="entry name" value="PDZ_2"/>
    <property type="match status" value="1"/>
</dbReference>
<dbReference type="PANTHER" id="PTHR12651">
    <property type="entry name" value="26S PROTEASOME NON-ATPASE REGULATORY SUBUNIT 9"/>
    <property type="match status" value="1"/>
</dbReference>
<reference evidence="5 6" key="1">
    <citation type="journal article" date="2009" name="Nature">
        <title>Evolution of pathogenicity and sexual reproduction in eight Candida genomes.</title>
        <authorList>
            <person name="Butler G."/>
            <person name="Rasmussen M.D."/>
            <person name="Lin M.F."/>
            <person name="Santos M.A."/>
            <person name="Sakthikumar S."/>
            <person name="Munro C.A."/>
            <person name="Rheinbay E."/>
            <person name="Grabherr M."/>
            <person name="Forche A."/>
            <person name="Reedy J.L."/>
            <person name="Agrafioti I."/>
            <person name="Arnaud M.B."/>
            <person name="Bates S."/>
            <person name="Brown A.J."/>
            <person name="Brunke S."/>
            <person name="Costanzo M.C."/>
            <person name="Fitzpatrick D.A."/>
            <person name="de Groot P.W."/>
            <person name="Harris D."/>
            <person name="Hoyer L.L."/>
            <person name="Hube B."/>
            <person name="Klis F.M."/>
            <person name="Kodira C."/>
            <person name="Lennard N."/>
            <person name="Logue M.E."/>
            <person name="Martin R."/>
            <person name="Neiman A.M."/>
            <person name="Nikolaou E."/>
            <person name="Quail M.A."/>
            <person name="Quinn J."/>
            <person name="Santos M.C."/>
            <person name="Schmitzberger F.F."/>
            <person name="Sherlock G."/>
            <person name="Shah P."/>
            <person name="Silverstein K.A."/>
            <person name="Skrzypek M.S."/>
            <person name="Soll D."/>
            <person name="Staggs R."/>
            <person name="Stansfield I."/>
            <person name="Stumpf M.P."/>
            <person name="Sudbery P.E."/>
            <person name="Srikantha T."/>
            <person name="Zeng Q."/>
            <person name="Berman J."/>
            <person name="Berriman M."/>
            <person name="Heitman J."/>
            <person name="Gow N.A."/>
            <person name="Lorenz M.C."/>
            <person name="Birren B.W."/>
            <person name="Kellis M."/>
            <person name="Cuomo C.A."/>
        </authorList>
    </citation>
    <scope>NUCLEOTIDE SEQUENCE [LARGE SCALE GENOMIC DNA]</scope>
    <source>
        <strain evidence="6">ATCC MYA-3404 / T1</strain>
    </source>
</reference>
<proteinExistence type="predicted"/>
<dbReference type="VEuPathDB" id="FungiDB:CTRG_04126"/>
<accession>C5MD25</accession>
<dbReference type="STRING" id="294747.C5MD25"/>
<sequence>MNTSLITSDGYPRNDIDVVSIRLIRVRIIRLKNDYKLILELIDDKMSQEFAQRQIDNPIGQDVEEEMNDSQSRRTIEYTIPFARVAEVVNGGPAFKAGLKENDEILLFDHDIHASNNNRLRNLVTRVKIGKTIPVEIKRNQNEKVSLNLIPSDDWDGQGLLGCRLLPI</sequence>
<dbReference type="Pfam" id="PF18265">
    <property type="entry name" value="Nas2_N"/>
    <property type="match status" value="1"/>
</dbReference>
<dbReference type="eggNOG" id="KOG3129">
    <property type="taxonomic scope" value="Eukaryota"/>
</dbReference>
<evidence type="ECO:0000313" key="5">
    <source>
        <dbReference type="EMBL" id="EER32455.1"/>
    </source>
</evidence>
<dbReference type="OrthoDB" id="72325at2759"/>
<dbReference type="Proteomes" id="UP000002037">
    <property type="component" value="Unassembled WGS sequence"/>
</dbReference>
<dbReference type="RefSeq" id="XP_002549829.1">
    <property type="nucleotide sequence ID" value="XM_002549783.1"/>
</dbReference>
<feature type="domain" description="Nas2 N-terminal" evidence="4">
    <location>
        <begin position="1"/>
        <end position="50"/>
    </location>
</feature>
<dbReference type="GO" id="GO:0005829">
    <property type="term" value="C:cytosol"/>
    <property type="evidence" value="ECO:0007669"/>
    <property type="project" value="EnsemblFungi"/>
</dbReference>
<dbReference type="EMBL" id="GG692399">
    <property type="protein sequence ID" value="EER32455.1"/>
    <property type="molecule type" value="Genomic_DNA"/>
</dbReference>
<dbReference type="HOGENOM" id="CLU_073146_2_1_1"/>
<keyword evidence="1" id="KW-0143">Chaperone</keyword>
<dbReference type="AlphaFoldDB" id="C5MD25"/>